<proteinExistence type="predicted"/>
<reference evidence="1 2" key="3">
    <citation type="journal article" date="2012" name="J. Bacteriol.">
        <title>Genome Sequence of Paenibacillus terrae HPL-003, a Xylanase-Producing Bacterium Isolated from Soil Found in Forest Residue.</title>
        <authorList>
            <person name="Shin S.H."/>
            <person name="Kim S."/>
            <person name="Kim J.Y."/>
            <person name="Song H.Y."/>
            <person name="Cho S.J."/>
            <person name="Kim D.R."/>
            <person name="Lee K.I."/>
            <person name="Lim H.K."/>
            <person name="Park N.J."/>
            <person name="Hwang I.T."/>
            <person name="Yang K.S."/>
        </authorList>
    </citation>
    <scope>NUCLEOTIDE SEQUENCE [LARGE SCALE GENOMIC DNA]</scope>
    <source>
        <strain evidence="1 2">HPL-003</strain>
    </source>
</reference>
<dbReference type="KEGG" id="pta:HPL003_25860"/>
<dbReference type="AlphaFoldDB" id="G7VQQ8"/>
<dbReference type="Proteomes" id="UP000005876">
    <property type="component" value="Chromosome"/>
</dbReference>
<accession>G7VQQ8</accession>
<sequence>MPAYGTYRACDLFIVCGQVPIRACTPKTALQQFMGITYFRVAILSVQSAYAEPVVNAEFYFSYDDSMRKFDYT</sequence>
<evidence type="ECO:0000313" key="1">
    <source>
        <dbReference type="EMBL" id="AET61888.1"/>
    </source>
</evidence>
<dbReference type="EMBL" id="CP003107">
    <property type="protein sequence ID" value="AET61888.1"/>
    <property type="molecule type" value="Genomic_DNA"/>
</dbReference>
<organism evidence="1 2">
    <name type="scientific">Paenibacillus terrae (strain HPL-003)</name>
    <dbReference type="NCBI Taxonomy" id="985665"/>
    <lineage>
        <taxon>Bacteria</taxon>
        <taxon>Bacillati</taxon>
        <taxon>Bacillota</taxon>
        <taxon>Bacilli</taxon>
        <taxon>Bacillales</taxon>
        <taxon>Paenibacillaceae</taxon>
        <taxon>Paenibacillus</taxon>
    </lineage>
</organism>
<protein>
    <submittedName>
        <fullName evidence="1">Uncharacterized protein</fullName>
    </submittedName>
</protein>
<gene>
    <name evidence="1" type="ordered locus">HPL003_25860</name>
</gene>
<reference key="2">
    <citation type="submission" date="2011-11" db="EMBL/GenBank/DDBJ databases">
        <authorList>
            <person name="Shin S.H."/>
            <person name="Kim S."/>
            <person name="Kim J.Y."/>
        </authorList>
    </citation>
    <scope>NUCLEOTIDE SEQUENCE</scope>
    <source>
        <strain>HPL-003</strain>
    </source>
</reference>
<dbReference type="HOGENOM" id="CLU_2701361_0_0_9"/>
<reference evidence="2" key="1">
    <citation type="submission" date="2011-11" db="EMBL/GenBank/DDBJ databases">
        <title>Complete sequence of Paenibacillus terrae HPL-003.</title>
        <authorList>
            <person name="Shin S.H."/>
            <person name="Kim S."/>
            <person name="Kim J.Y."/>
        </authorList>
    </citation>
    <scope>NUCLEOTIDE SEQUENCE [LARGE SCALE GENOMIC DNA]</scope>
    <source>
        <strain evidence="2">HPL-003</strain>
    </source>
</reference>
<dbReference type="STRING" id="985665.HPL003_25860"/>
<evidence type="ECO:0000313" key="2">
    <source>
        <dbReference type="Proteomes" id="UP000005876"/>
    </source>
</evidence>
<name>G7VQQ8_PAETH</name>